<feature type="region of interest" description="Disordered" evidence="1">
    <location>
        <begin position="41"/>
        <end position="65"/>
    </location>
</feature>
<protein>
    <submittedName>
        <fullName evidence="2">Uncharacterized protein</fullName>
    </submittedName>
</protein>
<gene>
    <name evidence="2" type="ORF">LXN57_40240</name>
</gene>
<reference evidence="2 3" key="1">
    <citation type="submission" date="2022-06" db="EMBL/GenBank/DDBJ databases">
        <title>Actinoplanes abujensis sp. nov., isolated from Nigerian arid soil.</title>
        <authorList>
            <person name="Ding P."/>
        </authorList>
    </citation>
    <scope>NUCLEOTIDE SEQUENCE [LARGE SCALE GENOMIC DNA]</scope>
    <source>
        <strain evidence="3">TRM88002</strain>
    </source>
</reference>
<evidence type="ECO:0000313" key="2">
    <source>
        <dbReference type="EMBL" id="MCM4083798.1"/>
    </source>
</evidence>
<accession>A0ABT0YCL4</accession>
<dbReference type="RefSeq" id="WP_251803569.1">
    <property type="nucleotide sequence ID" value="NZ_JAMQOL010000065.1"/>
</dbReference>
<dbReference type="Proteomes" id="UP001523216">
    <property type="component" value="Unassembled WGS sequence"/>
</dbReference>
<dbReference type="EMBL" id="JAMQOL010000065">
    <property type="protein sequence ID" value="MCM4083798.1"/>
    <property type="molecule type" value="Genomic_DNA"/>
</dbReference>
<proteinExistence type="predicted"/>
<organism evidence="2 3">
    <name type="scientific">Paractinoplanes hotanensis</name>
    <dbReference type="NCBI Taxonomy" id="2906497"/>
    <lineage>
        <taxon>Bacteria</taxon>
        <taxon>Bacillati</taxon>
        <taxon>Actinomycetota</taxon>
        <taxon>Actinomycetes</taxon>
        <taxon>Micromonosporales</taxon>
        <taxon>Micromonosporaceae</taxon>
        <taxon>Paractinoplanes</taxon>
    </lineage>
</organism>
<name>A0ABT0YCL4_9ACTN</name>
<evidence type="ECO:0000256" key="1">
    <source>
        <dbReference type="SAM" id="MobiDB-lite"/>
    </source>
</evidence>
<comment type="caution">
    <text evidence="2">The sequence shown here is derived from an EMBL/GenBank/DDBJ whole genome shotgun (WGS) entry which is preliminary data.</text>
</comment>
<sequence>MWNEPVAAKALMGVLPDGLAQPEQLTGRDLLSFFGRLQRLDPASSTPRGQSCAGKPRPVSARCPA</sequence>
<evidence type="ECO:0000313" key="3">
    <source>
        <dbReference type="Proteomes" id="UP001523216"/>
    </source>
</evidence>
<keyword evidence="3" id="KW-1185">Reference proteome</keyword>